<sequence length="152" mass="17898">MNLFDLRNPFVALIVLGSLIILIYSSWGIYAVSERSRQFDQFEQYRAHWQSLNLKNYAYVIEEGCMLSSTTSATVQKGEHIFEQFEKQHFGGKATIAYLFEQTEQAIKEAHQLELRYNSDYGFPEEIRVDWSKDIIDDECSYRVTEFKQNEL</sequence>
<reference evidence="2 3" key="1">
    <citation type="submission" date="2022-07" db="EMBL/GenBank/DDBJ databases">
        <title>Pseudidiomarina sp. nov, a marine bacterium isolated from Pacific Ocean.</title>
        <authorList>
            <person name="Wang Y."/>
        </authorList>
    </citation>
    <scope>NUCLEOTIDE SEQUENCE [LARGE SCALE GENOMIC DNA]</scope>
    <source>
        <strain evidence="2 3">GXY010</strain>
    </source>
</reference>
<gene>
    <name evidence="2" type="ORF">NOG12_05025</name>
</gene>
<dbReference type="RefSeq" id="WP_313932592.1">
    <property type="nucleotide sequence ID" value="NZ_JANFPJ010000007.1"/>
</dbReference>
<accession>A0ABU3KWC4</accession>
<dbReference type="InterPro" id="IPR046172">
    <property type="entry name" value="DUF6174"/>
</dbReference>
<comment type="caution">
    <text evidence="2">The sequence shown here is derived from an EMBL/GenBank/DDBJ whole genome shotgun (WGS) entry which is preliminary data.</text>
</comment>
<dbReference type="Pfam" id="PF19671">
    <property type="entry name" value="DUF6174"/>
    <property type="match status" value="1"/>
</dbReference>
<evidence type="ECO:0000313" key="3">
    <source>
        <dbReference type="Proteomes" id="UP001305027"/>
    </source>
</evidence>
<dbReference type="Proteomes" id="UP001305027">
    <property type="component" value="Unassembled WGS sequence"/>
</dbReference>
<name>A0ABU3KWC4_9GAMM</name>
<protein>
    <submittedName>
        <fullName evidence="2">DUF6174 domain-containing protein</fullName>
    </submittedName>
</protein>
<keyword evidence="3" id="KW-1185">Reference proteome</keyword>
<proteinExistence type="predicted"/>
<evidence type="ECO:0000313" key="2">
    <source>
        <dbReference type="EMBL" id="MDT7525441.1"/>
    </source>
</evidence>
<keyword evidence="1" id="KW-0472">Membrane</keyword>
<keyword evidence="1" id="KW-0812">Transmembrane</keyword>
<organism evidence="2 3">
    <name type="scientific">Pseudidiomarina fusca</name>
    <dbReference type="NCBI Taxonomy" id="2965078"/>
    <lineage>
        <taxon>Bacteria</taxon>
        <taxon>Pseudomonadati</taxon>
        <taxon>Pseudomonadota</taxon>
        <taxon>Gammaproteobacteria</taxon>
        <taxon>Alteromonadales</taxon>
        <taxon>Idiomarinaceae</taxon>
        <taxon>Pseudidiomarina</taxon>
    </lineage>
</organism>
<evidence type="ECO:0000256" key="1">
    <source>
        <dbReference type="SAM" id="Phobius"/>
    </source>
</evidence>
<keyword evidence="1" id="KW-1133">Transmembrane helix</keyword>
<dbReference type="EMBL" id="JANFPJ010000007">
    <property type="protein sequence ID" value="MDT7525441.1"/>
    <property type="molecule type" value="Genomic_DNA"/>
</dbReference>
<feature type="transmembrane region" description="Helical" evidence="1">
    <location>
        <begin position="12"/>
        <end position="32"/>
    </location>
</feature>